<dbReference type="EMBL" id="JACMYH010000012">
    <property type="protein sequence ID" value="MBC2680764.1"/>
    <property type="molecule type" value="Genomic_DNA"/>
</dbReference>
<evidence type="ECO:0000313" key="1">
    <source>
        <dbReference type="EMBL" id="MBC2680764.1"/>
    </source>
</evidence>
<keyword evidence="2" id="KW-1185">Reference proteome</keyword>
<organism evidence="1 2">
    <name type="scientific">Pseudomonas baltica</name>
    <dbReference type="NCBI Taxonomy" id="2762576"/>
    <lineage>
        <taxon>Bacteria</taxon>
        <taxon>Pseudomonadati</taxon>
        <taxon>Pseudomonadota</taxon>
        <taxon>Gammaproteobacteria</taxon>
        <taxon>Pseudomonadales</taxon>
        <taxon>Pseudomonadaceae</taxon>
        <taxon>Pseudomonas</taxon>
    </lineage>
</organism>
<reference evidence="1 2" key="1">
    <citation type="submission" date="2020-08" db="EMBL/GenBank/DDBJ databases">
        <title>Pseudomonas sp. nov.</title>
        <authorList>
            <person name="Gieschler S."/>
            <person name="Fiedler G."/>
            <person name="Brinks E."/>
            <person name="Boehnlein C."/>
            <person name="Franz C.M.A.P."/>
            <person name="Kabisch J."/>
        </authorList>
    </citation>
    <scope>NUCLEOTIDE SEQUENCE [LARGE SCALE GENOMIC DNA]</scope>
    <source>
        <strain evidence="1 2">MBT-2</strain>
    </source>
</reference>
<accession>A0A7X1GAW5</accession>
<proteinExistence type="predicted"/>
<dbReference type="Proteomes" id="UP000546173">
    <property type="component" value="Unassembled WGS sequence"/>
</dbReference>
<dbReference type="AlphaFoldDB" id="A0A7X1GAW5"/>
<evidence type="ECO:0000313" key="2">
    <source>
        <dbReference type="Proteomes" id="UP000546173"/>
    </source>
</evidence>
<gene>
    <name evidence="1" type="ORF">H7993_20435</name>
</gene>
<sequence>MHQIKTVLTVKEILGRLYLWQIALNRIVDLLALRQRVDRFCNTGRPMHITELYDDERRRLKTGLRLDGEALNGFEEKHGTLFPDIHDIQLIDELITEEIIIKLCTIFNDGYGKAGVIAANKRLFWEPTLDEIILQAFSGDVREKFNKFIEDAKAYRNKQGAHFDQESFVMTHGNKKPNEDGVIYSVGWTNALLTFDWSFVSDTIPIFNRSLNNHIKSVQKEAGII</sequence>
<protein>
    <submittedName>
        <fullName evidence="1">Uncharacterized protein</fullName>
    </submittedName>
</protein>
<comment type="caution">
    <text evidence="1">The sequence shown here is derived from an EMBL/GenBank/DDBJ whole genome shotgun (WGS) entry which is preliminary data.</text>
</comment>
<name>A0A7X1GAW5_9PSED</name>